<dbReference type="Pfam" id="PF22187">
    <property type="entry name" value="DUF6946"/>
    <property type="match status" value="1"/>
</dbReference>
<name>A0A1J5MZ88_9BACT</name>
<gene>
    <name evidence="2" type="ORF">BerOc1_03085</name>
</gene>
<evidence type="ECO:0000313" key="2">
    <source>
        <dbReference type="EMBL" id="OIQ51140.1"/>
    </source>
</evidence>
<dbReference type="AlphaFoldDB" id="A0A1J5MZ88"/>
<dbReference type="EMBL" id="LKAQ01000004">
    <property type="protein sequence ID" value="OIQ51140.1"/>
    <property type="molecule type" value="Genomic_DNA"/>
</dbReference>
<keyword evidence="3" id="KW-1185">Reference proteome</keyword>
<proteinExistence type="predicted"/>
<dbReference type="InterPro" id="IPR054024">
    <property type="entry name" value="DUF6946"/>
</dbReference>
<reference evidence="2 3" key="1">
    <citation type="submission" date="2015-09" db="EMBL/GenBank/DDBJ databases">
        <title>Genome of Desulfovibrio dechloracetivorans BerOc1, a mercury methylating strain isolated from highly hydrocarbons and metals contaminated coastal sediments.</title>
        <authorList>
            <person name="Goni Urriza M."/>
            <person name="Gassie C."/>
            <person name="Bouchez O."/>
            <person name="Klopp C."/>
            <person name="Ranchou-Peyruse A."/>
            <person name="Remy G."/>
        </authorList>
    </citation>
    <scope>NUCLEOTIDE SEQUENCE [LARGE SCALE GENOMIC DNA]</scope>
    <source>
        <strain evidence="2 3">BerOc1</strain>
    </source>
</reference>
<evidence type="ECO:0000259" key="1">
    <source>
        <dbReference type="Pfam" id="PF22187"/>
    </source>
</evidence>
<feature type="domain" description="DUF6946" evidence="1">
    <location>
        <begin position="12"/>
        <end position="223"/>
    </location>
</feature>
<comment type="caution">
    <text evidence="2">The sequence shown here is derived from an EMBL/GenBank/DDBJ whole genome shotgun (WGS) entry which is preliminary data.</text>
</comment>
<evidence type="ECO:0000313" key="3">
    <source>
        <dbReference type="Proteomes" id="UP000181901"/>
    </source>
</evidence>
<protein>
    <recommendedName>
        <fullName evidence="1">DUF6946 domain-containing protein</fullName>
    </recommendedName>
</protein>
<sequence length="234" mass="26400">MSMKKLSSFYVPSKGPDDWRQFLADPVKQWKTGYSAKELAYSWEMSKGFPAEIQAVLNTQSVFQNLEILFAVPEYQVSLPGGSRPSQNDLFVMARNDDELVVIMIEGKAYESFGPTLGEWRANGSEGKLRRLAYLQEVLQLDGVLADEVRYQLLHRTASPLIVAEQFHATSAIMLVHSFSEENEWFNDYSAFLDLYGVQAQMGVLQEAFRGSNVKLYCGWAKGVSKVMSIEGEK</sequence>
<accession>A0A1J5MZ88</accession>
<dbReference type="Proteomes" id="UP000181901">
    <property type="component" value="Unassembled WGS sequence"/>
</dbReference>
<organism evidence="2 3">
    <name type="scientific">Pseudodesulfovibrio hydrargyri</name>
    <dbReference type="NCBI Taxonomy" id="2125990"/>
    <lineage>
        <taxon>Bacteria</taxon>
        <taxon>Pseudomonadati</taxon>
        <taxon>Thermodesulfobacteriota</taxon>
        <taxon>Desulfovibrionia</taxon>
        <taxon>Desulfovibrionales</taxon>
        <taxon>Desulfovibrionaceae</taxon>
    </lineage>
</organism>